<dbReference type="PROSITE" id="PS51299">
    <property type="entry name" value="HTH_APSES"/>
    <property type="match status" value="1"/>
</dbReference>
<dbReference type="InterPro" id="IPR003163">
    <property type="entry name" value="Tscrpt_reg_HTH_APSES-type"/>
</dbReference>
<feature type="compositionally biased region" description="Low complexity" evidence="1">
    <location>
        <begin position="1450"/>
        <end position="1460"/>
    </location>
</feature>
<organism evidence="3 4">
    <name type="scientific">Coemansia reversa (strain ATCC 12441 / NRRL 1564)</name>
    <dbReference type="NCBI Taxonomy" id="763665"/>
    <lineage>
        <taxon>Eukaryota</taxon>
        <taxon>Fungi</taxon>
        <taxon>Fungi incertae sedis</taxon>
        <taxon>Zoopagomycota</taxon>
        <taxon>Kickxellomycotina</taxon>
        <taxon>Kickxellomycetes</taxon>
        <taxon>Kickxellales</taxon>
        <taxon>Kickxellaceae</taxon>
        <taxon>Coemansia</taxon>
    </lineage>
</organism>
<feature type="compositionally biased region" description="Low complexity" evidence="1">
    <location>
        <begin position="1674"/>
        <end position="1703"/>
    </location>
</feature>
<evidence type="ECO:0000313" key="3">
    <source>
        <dbReference type="EMBL" id="PIA17295.1"/>
    </source>
</evidence>
<dbReference type="InterPro" id="IPR036887">
    <property type="entry name" value="HTH_APSES_sf"/>
</dbReference>
<name>A0A2G5BE59_COERN</name>
<feature type="region of interest" description="Disordered" evidence="1">
    <location>
        <begin position="1130"/>
        <end position="1165"/>
    </location>
</feature>
<feature type="region of interest" description="Disordered" evidence="1">
    <location>
        <begin position="416"/>
        <end position="435"/>
    </location>
</feature>
<feature type="region of interest" description="Disordered" evidence="1">
    <location>
        <begin position="1414"/>
        <end position="1478"/>
    </location>
</feature>
<feature type="compositionally biased region" description="Basic residues" evidence="1">
    <location>
        <begin position="1553"/>
        <end position="1564"/>
    </location>
</feature>
<gene>
    <name evidence="3" type="ORF">COEREDRAFT_96866</name>
</gene>
<dbReference type="Pfam" id="PF25318">
    <property type="entry name" value="WHD_GDS1"/>
    <property type="match status" value="1"/>
</dbReference>
<feature type="compositionally biased region" description="Low complexity" evidence="1">
    <location>
        <begin position="1813"/>
        <end position="1827"/>
    </location>
</feature>
<feature type="compositionally biased region" description="Basic and acidic residues" evidence="1">
    <location>
        <begin position="1152"/>
        <end position="1163"/>
    </location>
</feature>
<dbReference type="SUPFAM" id="SSF54616">
    <property type="entry name" value="DNA-binding domain of Mlu1-box binding protein MBP1"/>
    <property type="match status" value="1"/>
</dbReference>
<feature type="region of interest" description="Disordered" evidence="1">
    <location>
        <begin position="1610"/>
        <end position="1827"/>
    </location>
</feature>
<dbReference type="GO" id="GO:0003677">
    <property type="term" value="F:DNA binding"/>
    <property type="evidence" value="ECO:0007669"/>
    <property type="project" value="InterPro"/>
</dbReference>
<feature type="compositionally biased region" description="Low complexity" evidence="1">
    <location>
        <begin position="1794"/>
        <end position="1804"/>
    </location>
</feature>
<feature type="compositionally biased region" description="Pro residues" evidence="1">
    <location>
        <begin position="1429"/>
        <end position="1438"/>
    </location>
</feature>
<dbReference type="STRING" id="763665.A0A2G5BE59"/>
<feature type="compositionally biased region" description="Pro residues" evidence="1">
    <location>
        <begin position="1631"/>
        <end position="1650"/>
    </location>
</feature>
<feature type="compositionally biased region" description="Low complexity" evidence="1">
    <location>
        <begin position="1651"/>
        <end position="1660"/>
    </location>
</feature>
<keyword evidence="4" id="KW-1185">Reference proteome</keyword>
<dbReference type="Proteomes" id="UP000242474">
    <property type="component" value="Unassembled WGS sequence"/>
</dbReference>
<reference evidence="3 4" key="1">
    <citation type="journal article" date="2015" name="Genome Biol. Evol.">
        <title>Phylogenomic analyses indicate that early fungi evolved digesting cell walls of algal ancestors of land plants.</title>
        <authorList>
            <person name="Chang Y."/>
            <person name="Wang S."/>
            <person name="Sekimoto S."/>
            <person name="Aerts A.L."/>
            <person name="Choi C."/>
            <person name="Clum A."/>
            <person name="LaButti K.M."/>
            <person name="Lindquist E.A."/>
            <person name="Yee Ngan C."/>
            <person name="Ohm R.A."/>
            <person name="Salamov A.A."/>
            <person name="Grigoriev I.V."/>
            <person name="Spatafora J.W."/>
            <person name="Berbee M.L."/>
        </authorList>
    </citation>
    <scope>NUCLEOTIDE SEQUENCE [LARGE SCALE GENOMIC DNA]</scope>
    <source>
        <strain evidence="3 4">NRRL 1564</strain>
    </source>
</reference>
<protein>
    <recommendedName>
        <fullName evidence="2">HTH APSES-type domain-containing protein</fullName>
    </recommendedName>
</protein>
<feature type="compositionally biased region" description="Pro residues" evidence="1">
    <location>
        <begin position="1759"/>
        <end position="1793"/>
    </location>
</feature>
<evidence type="ECO:0000256" key="1">
    <source>
        <dbReference type="SAM" id="MobiDB-lite"/>
    </source>
</evidence>
<dbReference type="EMBL" id="KZ303495">
    <property type="protein sequence ID" value="PIA17295.1"/>
    <property type="molecule type" value="Genomic_DNA"/>
</dbReference>
<feature type="region of interest" description="Disordered" evidence="1">
    <location>
        <begin position="479"/>
        <end position="513"/>
    </location>
</feature>
<feature type="compositionally biased region" description="Polar residues" evidence="1">
    <location>
        <begin position="483"/>
        <end position="500"/>
    </location>
</feature>
<proteinExistence type="predicted"/>
<evidence type="ECO:0000259" key="2">
    <source>
        <dbReference type="PROSITE" id="PS51299"/>
    </source>
</evidence>
<feature type="compositionally biased region" description="Pro residues" evidence="1">
    <location>
        <begin position="1704"/>
        <end position="1715"/>
    </location>
</feature>
<feature type="region of interest" description="Disordered" evidence="1">
    <location>
        <begin position="1264"/>
        <end position="1301"/>
    </location>
</feature>
<feature type="region of interest" description="Disordered" evidence="1">
    <location>
        <begin position="262"/>
        <end position="404"/>
    </location>
</feature>
<dbReference type="OrthoDB" id="5597783at2759"/>
<dbReference type="InterPro" id="IPR057511">
    <property type="entry name" value="WH_GDS1"/>
</dbReference>
<feature type="compositionally biased region" description="Polar residues" evidence="1">
    <location>
        <begin position="1130"/>
        <end position="1142"/>
    </location>
</feature>
<feature type="region of interest" description="Disordered" evidence="1">
    <location>
        <begin position="1538"/>
        <end position="1587"/>
    </location>
</feature>
<feature type="domain" description="HTH APSES-type" evidence="2">
    <location>
        <begin position="997"/>
        <end position="1105"/>
    </location>
</feature>
<feature type="region of interest" description="Disordered" evidence="1">
    <location>
        <begin position="901"/>
        <end position="933"/>
    </location>
</feature>
<dbReference type="PRINTS" id="PR01217">
    <property type="entry name" value="PRICHEXTENSN"/>
</dbReference>
<evidence type="ECO:0000313" key="4">
    <source>
        <dbReference type="Proteomes" id="UP000242474"/>
    </source>
</evidence>
<sequence length="1827" mass="194447">MAVFLVRTCDVRFQPRRKKKFFYEVLQRTSWTAYGEPDKDLVQREKAKLNHSYCLATSPTRLRATKPVDLHWYHPFLLLSNSSTLASFSRLSQNRHRPDQAMISPSELRIVIADIKRVAAAADLEPPRFSDDEDQLENSFVPRAYDIDRLHADDARDKVFVAILKALAVRRNKPSSPRELATCIMKHEFTLLGGATPYATVSSRISQHFKRIFEHAPPRPPILGRVAHEKHTRKYFYYVASASEQDEFQRKVRVGIIPTQLVSSSNTTSGGGNSNTTRKSAKKPRCMVPAIAVESDLSPTAEARRTRRAASADPATLVSPTMRLASRSASHNEASRGQNATGSPRAGLRSRRTSYDGTTANSDSDNDINPYARKRFRSVRSAVAQAYPRRRTRQQVADDVRGGGSSSMGIIGISATPRAQRSASHGSARAGTARNAGIDCQVAGAGKWRHGTASSDDGDDGSQNEGRWDELGDVAAEEGEVSLGSSPLSFGQTEYNSTVAASEDRRRGAPPLGGTMLLPVAPHTTPCASASPDHTPHPPAASPKFEVRAQSPYAVEDGSGLQAASPLLLPRSLMGLPLESGIFDSSLSPGASKDAMPSPSDISTPLTSMATFVHPDDSVVPARTEPVSGSKPAQLLLSTTTARICYVALHMDNSTINFLVRATILDLDTRIVGTAVMRTMSPQLSAVASEAPGPSALLLGEMGGAAKAAAQRIPGQDFAGDSQDLATDPVHPAIPAPASSPSALMGRARAVFERDQGTHGGLDFSFHELMDAELMSVNELEKLWTTSNPSTSPVADDDSILCSALEPIPEAVGEDATCSVSDDCTRAAAEGTNAASCFKNEGLSAMATTVESMGSCDELPAKLTQKLLALSAGPEATSADISDSSSQAAVDLLSLRRASVVAPETQSAPEPEKAEAADSVNGTDSLSGLDSLEPTRVLVDNTDEHEGLGTASGSSSNGNKVILPDPFVDIPSTAMVATKVPVSPRIVLTIVETVPVYMTVVTTTEPAVDCQGKWIVRRHRLLRLVENGYVNASSLLLAGGVASEQERSIVLSLEVGRFKWRRPQSKLYGTWIPLPRARALSATCSLNHRLGPFLNDNLESYFPAPLPTSFIRHLIMPFFADHSTMLLAPSAQTGGDSSTNTAPEAEVEANSETEKGLTAKEDSDTAAVRAAEETAREAGLGMEFQHLVNTAAAGNGQRAAQSISRSSTFGATARGTPSPSIIQSLAGRGGAFNLVGAAKAIFGADARHLHSFLRLLSTESPMLGTSHAADARGRRSSEQLSRPDTPTVHADGDGDTEPPLSATGAALHAVTKELEKSSIDGSSGGMKEGLDADVRAAGSDSQGNGPDDKLLPATAVVEPCLEETKARLIEEEGHAAEKLAVVRFSARRAKGDDAYADMECDMPGHDDLDMSMVIPGPDSDIDMISRSTPPSPPMPPTSLPRLRRQATAPQRQSRSSSVSSLTELGVHDEDGDEDDASHETRQYYNASGTFNARLTQTMEAFGFTGTAKASLLLRLRAAAAAKSTGRQQAVAPYLLFSGAKRPKGDDEEASSSGRKRARVVRIPRAKPSGRQSATATKTRNRGRGAAAPDASAVLRLASAIYNHTLNVAAQAQAQRQPPPATPAASAHTSPRPTPPTPARRPPQPPRPTPQPQQHSRPSPTNGASPAMRNPVRPPLSSSPRPMSRPPMTQRPPMMQRPFSAMGRPRPPPGPRPPAGSLPSSRPAMRPPLRRPPPPGVAHRPVRPSVVGAPRTVVSSGRPAPRPSNVPHQPRPPVRGVPPRPRPMTVPRTVPRPPLTRQQQAQQSPRQPPPPPQQQGSAGQSRPAPART</sequence>
<feature type="region of interest" description="Disordered" evidence="1">
    <location>
        <begin position="447"/>
        <end position="467"/>
    </location>
</feature>
<accession>A0A2G5BE59</accession>
<dbReference type="Gene3D" id="3.10.260.10">
    <property type="entry name" value="Transcription regulator HTH, APSES-type DNA-binding domain"/>
    <property type="match status" value="1"/>
</dbReference>
<feature type="compositionally biased region" description="Polar residues" evidence="1">
    <location>
        <begin position="327"/>
        <end position="342"/>
    </location>
</feature>